<accession>A0ABT9SEY9</accession>
<comment type="caution">
    <text evidence="1">The sequence shown here is derived from an EMBL/GenBank/DDBJ whole genome shotgun (WGS) entry which is preliminary data.</text>
</comment>
<organism evidence="1 2">
    <name type="scientific">Variovorax ginsengisoli</name>
    <dbReference type="NCBI Taxonomy" id="363844"/>
    <lineage>
        <taxon>Bacteria</taxon>
        <taxon>Pseudomonadati</taxon>
        <taxon>Pseudomonadota</taxon>
        <taxon>Betaproteobacteria</taxon>
        <taxon>Burkholderiales</taxon>
        <taxon>Comamonadaceae</taxon>
        <taxon>Variovorax</taxon>
    </lineage>
</organism>
<protein>
    <submittedName>
        <fullName evidence="1">Uncharacterized protein</fullName>
    </submittedName>
</protein>
<dbReference type="Proteomes" id="UP001226867">
    <property type="component" value="Unassembled WGS sequence"/>
</dbReference>
<name>A0ABT9SEY9_9BURK</name>
<evidence type="ECO:0000313" key="1">
    <source>
        <dbReference type="EMBL" id="MDP9902933.1"/>
    </source>
</evidence>
<proteinExistence type="predicted"/>
<dbReference type="EMBL" id="JAUSRO010000024">
    <property type="protein sequence ID" value="MDP9902933.1"/>
    <property type="molecule type" value="Genomic_DNA"/>
</dbReference>
<sequence length="34" mass="3776">MSEVLKSVTSRQVKVVAEESTAKSRWGRVTLQAN</sequence>
<keyword evidence="2" id="KW-1185">Reference proteome</keyword>
<gene>
    <name evidence="1" type="ORF">J2W36_005214</name>
</gene>
<reference evidence="1 2" key="1">
    <citation type="submission" date="2023-07" db="EMBL/GenBank/DDBJ databases">
        <title>Sorghum-associated microbial communities from plants grown in Nebraska, USA.</title>
        <authorList>
            <person name="Schachtman D."/>
        </authorList>
    </citation>
    <scope>NUCLEOTIDE SEQUENCE [LARGE SCALE GENOMIC DNA]</scope>
    <source>
        <strain evidence="1 2">DS1607</strain>
    </source>
</reference>
<evidence type="ECO:0000313" key="2">
    <source>
        <dbReference type="Proteomes" id="UP001226867"/>
    </source>
</evidence>